<feature type="transmembrane region" description="Helical" evidence="10">
    <location>
        <begin position="76"/>
        <end position="95"/>
    </location>
</feature>
<comment type="subcellular location">
    <subcellularLocation>
        <location evidence="1">Membrane</location>
        <topology evidence="1">Multi-pass membrane protein</topology>
    </subcellularLocation>
</comment>
<feature type="transmembrane region" description="Helical" evidence="10">
    <location>
        <begin position="238"/>
        <end position="260"/>
    </location>
</feature>
<dbReference type="EC" id="2.3.1.199" evidence="10"/>
<keyword evidence="4 10" id="KW-0812">Transmembrane</keyword>
<dbReference type="InterPro" id="IPR002076">
    <property type="entry name" value="ELO_fam"/>
</dbReference>
<protein>
    <recommendedName>
        <fullName evidence="10">Elongation of very long chain fatty acids protein</fullName>
        <ecNumber evidence="10">2.3.1.199</ecNumber>
    </recommendedName>
    <alternativeName>
        <fullName evidence="10">Very-long-chain 3-oxoacyl-CoA synthase</fullName>
    </alternativeName>
</protein>
<evidence type="ECO:0000256" key="8">
    <source>
        <dbReference type="ARBA" id="ARBA00023136"/>
    </source>
</evidence>
<keyword evidence="12" id="KW-1185">Reference proteome</keyword>
<dbReference type="FunCoup" id="A0A7M7MG55">
    <property type="interactions" value="1"/>
</dbReference>
<organism evidence="11 12">
    <name type="scientific">Varroa destructor</name>
    <name type="common">Honeybee mite</name>
    <dbReference type="NCBI Taxonomy" id="109461"/>
    <lineage>
        <taxon>Eukaryota</taxon>
        <taxon>Metazoa</taxon>
        <taxon>Ecdysozoa</taxon>
        <taxon>Arthropoda</taxon>
        <taxon>Chelicerata</taxon>
        <taxon>Arachnida</taxon>
        <taxon>Acari</taxon>
        <taxon>Parasitiformes</taxon>
        <taxon>Mesostigmata</taxon>
        <taxon>Gamasina</taxon>
        <taxon>Dermanyssoidea</taxon>
        <taxon>Varroidae</taxon>
        <taxon>Varroa</taxon>
    </lineage>
</organism>
<dbReference type="InParanoid" id="A0A7M7MG55"/>
<keyword evidence="6 10" id="KW-1133">Transmembrane helix</keyword>
<name>A0A7M7MG55_VARDE</name>
<evidence type="ECO:0000256" key="2">
    <source>
        <dbReference type="ARBA" id="ARBA00022516"/>
    </source>
</evidence>
<feature type="transmembrane region" description="Helical" evidence="10">
    <location>
        <begin position="214"/>
        <end position="232"/>
    </location>
</feature>
<comment type="catalytic activity">
    <reaction evidence="10">
        <text>a very-long-chain acyl-CoA + malonyl-CoA + H(+) = a very-long-chain 3-oxoacyl-CoA + CO2 + CoA</text>
        <dbReference type="Rhea" id="RHEA:32727"/>
        <dbReference type="ChEBI" id="CHEBI:15378"/>
        <dbReference type="ChEBI" id="CHEBI:16526"/>
        <dbReference type="ChEBI" id="CHEBI:57287"/>
        <dbReference type="ChEBI" id="CHEBI:57384"/>
        <dbReference type="ChEBI" id="CHEBI:90725"/>
        <dbReference type="ChEBI" id="CHEBI:90736"/>
        <dbReference type="EC" id="2.3.1.199"/>
    </reaction>
</comment>
<feature type="transmembrane region" description="Helical" evidence="10">
    <location>
        <begin position="121"/>
        <end position="140"/>
    </location>
</feature>
<dbReference type="GO" id="GO:0009922">
    <property type="term" value="F:fatty acid elongase activity"/>
    <property type="evidence" value="ECO:0007669"/>
    <property type="project" value="UniProtKB-EC"/>
</dbReference>
<dbReference type="GO" id="GO:0034625">
    <property type="term" value="P:fatty acid elongation, monounsaturated fatty acid"/>
    <property type="evidence" value="ECO:0007669"/>
    <property type="project" value="TreeGrafter"/>
</dbReference>
<keyword evidence="2 10" id="KW-0444">Lipid biosynthesis</keyword>
<evidence type="ECO:0000256" key="5">
    <source>
        <dbReference type="ARBA" id="ARBA00022832"/>
    </source>
</evidence>
<dbReference type="OrthoDB" id="434092at2759"/>
<dbReference type="GO" id="GO:0030148">
    <property type="term" value="P:sphingolipid biosynthetic process"/>
    <property type="evidence" value="ECO:0007669"/>
    <property type="project" value="TreeGrafter"/>
</dbReference>
<reference evidence="11" key="1">
    <citation type="submission" date="2021-01" db="UniProtKB">
        <authorList>
            <consortium name="EnsemblMetazoa"/>
        </authorList>
    </citation>
    <scope>IDENTIFICATION</scope>
</reference>
<feature type="transmembrane region" description="Helical" evidence="10">
    <location>
        <begin position="174"/>
        <end position="194"/>
    </location>
</feature>
<dbReference type="GO" id="GO:0005789">
    <property type="term" value="C:endoplasmic reticulum membrane"/>
    <property type="evidence" value="ECO:0007669"/>
    <property type="project" value="TreeGrafter"/>
</dbReference>
<comment type="similarity">
    <text evidence="10">Belongs to the ELO family.</text>
</comment>
<evidence type="ECO:0000256" key="10">
    <source>
        <dbReference type="RuleBase" id="RU361115"/>
    </source>
</evidence>
<dbReference type="PANTHER" id="PTHR11157">
    <property type="entry name" value="FATTY ACID ACYL TRANSFERASE-RELATED"/>
    <property type="match status" value="1"/>
</dbReference>
<evidence type="ECO:0000313" key="11">
    <source>
        <dbReference type="EnsemblMetazoa" id="XP_022659361"/>
    </source>
</evidence>
<evidence type="ECO:0000256" key="1">
    <source>
        <dbReference type="ARBA" id="ARBA00004141"/>
    </source>
</evidence>
<dbReference type="GO" id="GO:0034626">
    <property type="term" value="P:fatty acid elongation, polyunsaturated fatty acid"/>
    <property type="evidence" value="ECO:0007669"/>
    <property type="project" value="TreeGrafter"/>
</dbReference>
<evidence type="ECO:0000256" key="4">
    <source>
        <dbReference type="ARBA" id="ARBA00022692"/>
    </source>
</evidence>
<keyword evidence="8 10" id="KW-0472">Membrane</keyword>
<evidence type="ECO:0000256" key="6">
    <source>
        <dbReference type="ARBA" id="ARBA00022989"/>
    </source>
</evidence>
<keyword evidence="7 10" id="KW-0443">Lipid metabolism</keyword>
<dbReference type="OMA" id="HAFIPIF"/>
<dbReference type="PANTHER" id="PTHR11157:SF69">
    <property type="entry name" value="ELONGATION OF VERY LONG CHAIN FATTY ACIDS PROTEIN 7"/>
    <property type="match status" value="1"/>
</dbReference>
<dbReference type="Pfam" id="PF01151">
    <property type="entry name" value="ELO"/>
    <property type="match status" value="1"/>
</dbReference>
<keyword evidence="5 10" id="KW-0276">Fatty acid metabolism</keyword>
<dbReference type="EnsemblMetazoa" id="XM_022803626">
    <property type="protein sequence ID" value="XP_022659361"/>
    <property type="gene ID" value="LOC111249590"/>
</dbReference>
<feature type="transmembrane region" description="Helical" evidence="10">
    <location>
        <begin position="39"/>
        <end position="55"/>
    </location>
</feature>
<evidence type="ECO:0000313" key="12">
    <source>
        <dbReference type="Proteomes" id="UP000594260"/>
    </source>
</evidence>
<evidence type="ECO:0000256" key="3">
    <source>
        <dbReference type="ARBA" id="ARBA00022679"/>
    </source>
</evidence>
<dbReference type="GO" id="GO:0019367">
    <property type="term" value="P:fatty acid elongation, saturated fatty acid"/>
    <property type="evidence" value="ECO:0007669"/>
    <property type="project" value="TreeGrafter"/>
</dbReference>
<dbReference type="GO" id="GO:0042761">
    <property type="term" value="P:very long-chain fatty acid biosynthetic process"/>
    <property type="evidence" value="ECO:0007669"/>
    <property type="project" value="TreeGrafter"/>
</dbReference>
<sequence>MIPPEKNTIPTNPVTLWTKLMDLRDPRTADWVTVKDPKYIILTIGLYLYISKIAGPRYMADRKAYDLRRTIRMYNVFQVVANMYFCSKIFYHAFIKSGYSFYCQGLSYANDYHSMELLNNLYYYLLIRVMDFLDTMFFVLKKKFSHITQLHVIHHTIVVFSGWQFMTFGADGQVVLGVCINSLVHVIMYSYYFLSSLGPEVQKYLWWKKYLTRIQIFQFFVMLAHTLIPVFAECGYPRVLLMLIIPQVILILGLFVNFYIQSYSKKTYRKDPNVMFSEVNGVADAAVLQTTSDSCNRINNNEQVKDNNNIDIRPRKTLKMEKQPMKGH</sequence>
<accession>A0A7M7MG55</accession>
<evidence type="ECO:0000256" key="9">
    <source>
        <dbReference type="ARBA" id="ARBA00023160"/>
    </source>
</evidence>
<feature type="transmembrane region" description="Helical" evidence="10">
    <location>
        <begin position="152"/>
        <end position="168"/>
    </location>
</feature>
<dbReference type="RefSeq" id="XP_022659361.1">
    <property type="nucleotide sequence ID" value="XM_022803626.1"/>
</dbReference>
<dbReference type="Proteomes" id="UP000594260">
    <property type="component" value="Unplaced"/>
</dbReference>
<keyword evidence="3 10" id="KW-0808">Transferase</keyword>
<keyword evidence="9 10" id="KW-0275">Fatty acid biosynthesis</keyword>
<proteinExistence type="inferred from homology"/>
<evidence type="ECO:0000256" key="7">
    <source>
        <dbReference type="ARBA" id="ARBA00023098"/>
    </source>
</evidence>
<dbReference type="KEGG" id="vde:111249590"/>
<dbReference type="AlphaFoldDB" id="A0A7M7MG55"/>
<dbReference type="GeneID" id="111249590"/>